<dbReference type="InterPro" id="IPR016162">
    <property type="entry name" value="Ald_DH_N"/>
</dbReference>
<dbReference type="AlphaFoldDB" id="A0A478FT22"/>
<name>A0A478FT22_9MOLU</name>
<gene>
    <name evidence="3" type="primary">gapN</name>
    <name evidence="3" type="ORF">MHSWG343_02200</name>
</gene>
<proteinExistence type="predicted"/>
<dbReference type="Gene3D" id="3.40.605.10">
    <property type="entry name" value="Aldehyde Dehydrogenase, Chain A, domain 1"/>
    <property type="match status" value="1"/>
</dbReference>
<dbReference type="Gene3D" id="3.40.309.10">
    <property type="entry name" value="Aldehyde Dehydrogenase, Chain A, domain 2"/>
    <property type="match status" value="1"/>
</dbReference>
<dbReference type="EMBL" id="BIMN01000001">
    <property type="protein sequence ID" value="GCE63235.1"/>
    <property type="molecule type" value="Genomic_DNA"/>
</dbReference>
<dbReference type="GO" id="GO:0016620">
    <property type="term" value="F:oxidoreductase activity, acting on the aldehyde or oxo group of donors, NAD or NADP as acceptor"/>
    <property type="evidence" value="ECO:0007669"/>
    <property type="project" value="InterPro"/>
</dbReference>
<dbReference type="PANTHER" id="PTHR43353:SF5">
    <property type="entry name" value="SUCCINATE-SEMIALDEHYDE DEHYDROGENASE, MITOCHONDRIAL"/>
    <property type="match status" value="1"/>
</dbReference>
<organism evidence="3 4">
    <name type="scientific">Candidatus Mycoplasma haematohominis</name>
    <dbReference type="NCBI Taxonomy" id="1494318"/>
    <lineage>
        <taxon>Bacteria</taxon>
        <taxon>Bacillati</taxon>
        <taxon>Mycoplasmatota</taxon>
        <taxon>Mollicutes</taxon>
        <taxon>Mycoplasmataceae</taxon>
        <taxon>Mycoplasma</taxon>
    </lineage>
</organism>
<evidence type="ECO:0000313" key="4">
    <source>
        <dbReference type="Proteomes" id="UP000324831"/>
    </source>
</evidence>
<sequence length="480" mass="52942">MYKATAFIGGVEVSCDEIQIISPIDGQVVGTIPALSEQHIEEAFSSAREAFDKWKRVDYKTRIKYLLSFAAKLRENMFALSQILNLEIGKDMKSANDEIMRSYDYIVESTHAYADLIERADEYNHNNNILVPKDIHATYIRVPLGVALTISPFNYPVNLMITKIVPAILSGNTVVHKSATNGSLCGWYIAKLFHETTVDGFLATPGIFNYVTGRGSEIGKWIIKHQNVDAFSFTGSTDVGRSIVVGLPDGIPVQMELGGHNPAIVFDDADLDLAVQEVIKGAFSFSGQRCTSIKRLFVHKKIYADVLEKLKVAVFEVQLKEPLINKKVVEELKIAYKDALDKGAQLIGGSLTVDGNFVSPVVFAGVSEGMKLFNEEVFAPVLAITPFEEEDELVKFCNDSKFGLQSAIFTKNIERATDLALKLEFGRVNINTLPARSPDVLPFGGIKASGCGLQSIKDSLLFFTSAKGIVLKVLEEERRE</sequence>
<dbReference type="Proteomes" id="UP000324831">
    <property type="component" value="Unassembled WGS sequence"/>
</dbReference>
<comment type="caution">
    <text evidence="3">The sequence shown here is derived from an EMBL/GenBank/DDBJ whole genome shotgun (WGS) entry which is preliminary data.</text>
</comment>
<evidence type="ECO:0000259" key="2">
    <source>
        <dbReference type="Pfam" id="PF00171"/>
    </source>
</evidence>
<reference evidence="3 4" key="1">
    <citation type="submission" date="2019-01" db="EMBL/GenBank/DDBJ databases">
        <title>Draft genome sequences of Candidatus Mycoplasma haemohominis SWG34-3 identified from a patient with pyrexia, anemia and liver dysfunction.</title>
        <authorList>
            <person name="Sekizuka T."/>
            <person name="Hattori N."/>
            <person name="Katano H."/>
            <person name="Takuma T."/>
            <person name="Ito T."/>
            <person name="Arai N."/>
            <person name="Yanai R."/>
            <person name="Ishii S."/>
            <person name="Miura Y."/>
            <person name="Tokunaga T."/>
            <person name="Watanabe H."/>
            <person name="Nomura N."/>
            <person name="Eguchi J."/>
            <person name="Arai T."/>
            <person name="Hasegawa H."/>
            <person name="Nakamaki T."/>
            <person name="Wakita T."/>
            <person name="Niki Y."/>
            <person name="Kuroda M."/>
        </authorList>
    </citation>
    <scope>NUCLEOTIDE SEQUENCE [LARGE SCALE GENOMIC DNA]</scope>
    <source>
        <strain evidence="3">SWG34-3</strain>
    </source>
</reference>
<dbReference type="SUPFAM" id="SSF53720">
    <property type="entry name" value="ALDH-like"/>
    <property type="match status" value="1"/>
</dbReference>
<dbReference type="InterPro" id="IPR016161">
    <property type="entry name" value="Ald_DH/histidinol_DH"/>
</dbReference>
<accession>A0A478FT22</accession>
<evidence type="ECO:0000313" key="3">
    <source>
        <dbReference type="EMBL" id="GCE63235.1"/>
    </source>
</evidence>
<feature type="domain" description="Aldehyde dehydrogenase" evidence="2">
    <location>
        <begin position="16"/>
        <end position="467"/>
    </location>
</feature>
<evidence type="ECO:0000256" key="1">
    <source>
        <dbReference type="ARBA" id="ARBA00023002"/>
    </source>
</evidence>
<dbReference type="PANTHER" id="PTHR43353">
    <property type="entry name" value="SUCCINATE-SEMIALDEHYDE DEHYDROGENASE, MITOCHONDRIAL"/>
    <property type="match status" value="1"/>
</dbReference>
<keyword evidence="1" id="KW-0560">Oxidoreductase</keyword>
<dbReference type="InterPro" id="IPR050740">
    <property type="entry name" value="Aldehyde_DH_Superfamily"/>
</dbReference>
<dbReference type="InterPro" id="IPR015590">
    <property type="entry name" value="Aldehyde_DH_dom"/>
</dbReference>
<protein>
    <submittedName>
        <fullName evidence="3">NADP-dependent glyceraldehyde-3-phosphate dehydrogenase</fullName>
    </submittedName>
</protein>
<dbReference type="Pfam" id="PF00171">
    <property type="entry name" value="Aldedh"/>
    <property type="match status" value="1"/>
</dbReference>
<dbReference type="InterPro" id="IPR016163">
    <property type="entry name" value="Ald_DH_C"/>
</dbReference>